<organism evidence="1 2">
    <name type="scientific">Arthrobacter oryzae</name>
    <dbReference type="NCBI Taxonomy" id="409290"/>
    <lineage>
        <taxon>Bacteria</taxon>
        <taxon>Bacillati</taxon>
        <taxon>Actinomycetota</taxon>
        <taxon>Actinomycetes</taxon>
        <taxon>Micrococcales</taxon>
        <taxon>Micrococcaceae</taxon>
        <taxon>Arthrobacter</taxon>
    </lineage>
</organism>
<accession>A0A495EPP3</accession>
<evidence type="ECO:0000313" key="1">
    <source>
        <dbReference type="EMBL" id="RKR18772.1"/>
    </source>
</evidence>
<evidence type="ECO:0000313" key="2">
    <source>
        <dbReference type="Proteomes" id="UP000276055"/>
    </source>
</evidence>
<dbReference type="PIRSF" id="PIRSF017349">
    <property type="entry name" value="UCP017349"/>
    <property type="match status" value="1"/>
</dbReference>
<dbReference type="Pfam" id="PF11349">
    <property type="entry name" value="DUF3151"/>
    <property type="match status" value="1"/>
</dbReference>
<dbReference type="InterPro" id="IPR014487">
    <property type="entry name" value="DUF3151"/>
</dbReference>
<dbReference type="OrthoDB" id="3826919at2"/>
<reference evidence="1 2" key="1">
    <citation type="submission" date="2018-10" db="EMBL/GenBank/DDBJ databases">
        <title>Genomic Encyclopedia of Type Strains, Phase IV (KMG-IV): sequencing the most valuable type-strain genomes for metagenomic binning, comparative biology and taxonomic classification.</title>
        <authorList>
            <person name="Goeker M."/>
        </authorList>
    </citation>
    <scope>NUCLEOTIDE SEQUENCE [LARGE SCALE GENOMIC DNA]</scope>
    <source>
        <strain evidence="1 2">DSM 25586</strain>
    </source>
</reference>
<comment type="caution">
    <text evidence="1">The sequence shown here is derived from an EMBL/GenBank/DDBJ whole genome shotgun (WGS) entry which is preliminary data.</text>
</comment>
<dbReference type="Proteomes" id="UP000276055">
    <property type="component" value="Unassembled WGS sequence"/>
</dbReference>
<dbReference type="RefSeq" id="WP_120954183.1">
    <property type="nucleotide sequence ID" value="NZ_RBIR01000005.1"/>
</dbReference>
<gene>
    <name evidence="1" type="ORF">C8D78_2511</name>
</gene>
<proteinExistence type="predicted"/>
<name>A0A495EPP3_9MICC</name>
<sequence length="141" mass="15632">MSDEFRKNLMGPEPTLLPAETEIYQHLALGQEAMDLVAKHPTSSLLWAILAEEAWDEGRTIDSYAYSRVGYHRGLDSLRRNGWRGVGPIPWEHEPNRGFLRALYSLGRASAAIGEADEPERIAKFLNDSDPGAKAAIEAQG</sequence>
<dbReference type="AlphaFoldDB" id="A0A495EPP3"/>
<protein>
    <submittedName>
        <fullName evidence="1">Uncharacterized protein DUF3151</fullName>
    </submittedName>
</protein>
<dbReference type="EMBL" id="RBIR01000005">
    <property type="protein sequence ID" value="RKR18772.1"/>
    <property type="molecule type" value="Genomic_DNA"/>
</dbReference>